<keyword evidence="4" id="KW-1185">Reference proteome</keyword>
<dbReference type="SUPFAM" id="SSF52540">
    <property type="entry name" value="P-loop containing nucleoside triphosphate hydrolases"/>
    <property type="match status" value="2"/>
</dbReference>
<dbReference type="Proteomes" id="UP000006859">
    <property type="component" value="Chromosome"/>
</dbReference>
<dbReference type="KEGG" id="ddd:Dda3937_03955"/>
<dbReference type="EMBL" id="CP002038">
    <property type="protein sequence ID" value="ADM99116.1"/>
    <property type="molecule type" value="Genomic_DNA"/>
</dbReference>
<evidence type="ECO:0000259" key="2">
    <source>
        <dbReference type="SMART" id="SM00382"/>
    </source>
</evidence>
<accession>E0SIQ7</accession>
<gene>
    <name evidence="3" type="ordered locus">Dda3937_03955</name>
</gene>
<dbReference type="eggNOG" id="COG4913">
    <property type="taxonomic scope" value="Bacteria"/>
</dbReference>
<dbReference type="STRING" id="198628.Dda3937_03955"/>
<evidence type="ECO:0000313" key="3">
    <source>
        <dbReference type="EMBL" id="ADM99116.1"/>
    </source>
</evidence>
<dbReference type="Pfam" id="PF13555">
    <property type="entry name" value="AAA_29"/>
    <property type="match status" value="1"/>
</dbReference>
<dbReference type="InterPro" id="IPR027417">
    <property type="entry name" value="P-loop_NTPase"/>
</dbReference>
<feature type="domain" description="AAA+ ATPase" evidence="2">
    <location>
        <begin position="52"/>
        <end position="288"/>
    </location>
</feature>
<dbReference type="SMART" id="SM00382">
    <property type="entry name" value="AAA"/>
    <property type="match status" value="1"/>
</dbReference>
<name>E0SIQ7_DICD3</name>
<protein>
    <recommendedName>
        <fullName evidence="2">AAA+ ATPase domain-containing protein</fullName>
    </recommendedName>
</protein>
<dbReference type="InterPro" id="IPR003593">
    <property type="entry name" value="AAA+_ATPase"/>
</dbReference>
<evidence type="ECO:0000313" key="4">
    <source>
        <dbReference type="Proteomes" id="UP000006859"/>
    </source>
</evidence>
<dbReference type="Pfam" id="PF13558">
    <property type="entry name" value="SbcC_Walker_B"/>
    <property type="match status" value="1"/>
</dbReference>
<organism evidence="3 4">
    <name type="scientific">Dickeya dadantii (strain 3937)</name>
    <name type="common">Erwinia chrysanthemi (strain 3937)</name>
    <dbReference type="NCBI Taxonomy" id="198628"/>
    <lineage>
        <taxon>Bacteria</taxon>
        <taxon>Pseudomonadati</taxon>
        <taxon>Pseudomonadota</taxon>
        <taxon>Gammaproteobacteria</taxon>
        <taxon>Enterobacterales</taxon>
        <taxon>Pectobacteriaceae</taxon>
        <taxon>Dickeya</taxon>
    </lineage>
</organism>
<proteinExistence type="predicted"/>
<dbReference type="AlphaFoldDB" id="E0SIQ7"/>
<dbReference type="HOGENOM" id="CLU_009013_0_0_6"/>
<keyword evidence="1" id="KW-0175">Coiled coil</keyword>
<feature type="coiled-coil region" evidence="1">
    <location>
        <begin position="326"/>
        <end position="389"/>
    </location>
</feature>
<dbReference type="Gene3D" id="3.40.1140.10">
    <property type="match status" value="1"/>
</dbReference>
<sequence length="1140" mass="129891">MKRERKRTKRHKMLEMTEIRQNALFTHAQIRLAELSVYTWGSFHGLHSAKIDPGGTLITGDNGAGKSTLIDGLMALLLPSSKASFNVAAAQGDRSDRTLMSYVRGNYGKAHNGNETATLLKRSGATATGLRALYQAEDGSKITLAALFWITQASNSLDDLKRLFVVGKRDVRLEELLHIFGEGNARVLKQRLKEDPRTEPFDSFTEYQETYMRLLRMENRNAPVLLSRALGLKKIDDLTGLIRDLVLEPSQVKEHARHAVSEFDDLVGTHNELDDARRQRDTLIELPETNQALNQARGEMGRISSELAGLPVYFGEQCSRLWRIRLEQYQTELFQLEDEMARQEAMETQATERAQTLFHAYQSQGGERLEGLRRDLKIAEQAHEKSVQNAHTYQIDVRTLGLADTLTLDSFKQNQAKVQDSLANMPALRQKGQDRFASSAASFSREQERLKELTSEIEAIEARPDSNIDQRYQQLRDQLVESLSLECTEVAFVGELIDVRDEHRAWQGAIERAFGGLRTTLLVPDRQYRLVTKWLNARHTGLHVRVQVVRLNPHQQTAEFLADGFLKKLDWKPHPYRDWLKKYLSRFDLHCVTSTEILDQTDFSMTIQGLVHLDRGRFEKKDQQRIDDPRYWYLGFNNTRRLAALKADRVELVAKVLNLDKLVVDARTAMDDLEEHARIWERIDRLTWGDVDARSAQDRVQSLKADLHALERPDSELGAAKARWEQANVELKNIQDQKGRISKRVGGLENDVTHANQQINQADERIKAGVTDEVRERLDRRVGQLCLDDLDSVSELEGRQRSALEEVRKKTNSHEVKAATKAGGIVAEFKAKWPIIANDWLTGVDGLDEYLDHLTHLENEGLPDLVERFRERLNRNATQSLARISQAIQAEREDIQDRIETINNVLLRTEFKQGTYLRLGSRSEIFEHVKVFNSQLMRVLARAGSDEHEARFVELKDLIEKLEKATNPATSSNLESLRLLDSRYQLSFFAEEIEKNSQKVRDVLDSSGGKSGGEKESFAGTIVAASLAYVLTPDGCDRPLYCTVFLDEAFSNTAEAVSRRVLKVFQELKIHVNLITPYKNLNLARESAHSLLIAERNQERHESRLCEVTWEEIDEQLAQYEQQGLSNAAGSLGINVEPTR</sequence>
<evidence type="ECO:0000256" key="1">
    <source>
        <dbReference type="SAM" id="Coils"/>
    </source>
</evidence>
<reference evidence="3 4" key="1">
    <citation type="journal article" date="2011" name="J. Bacteriol.">
        <title>Genome sequence of the plant-pathogenic bacterium Dickeya dadantii 3937.</title>
        <authorList>
            <person name="Glasner J.D."/>
            <person name="Yang C.H."/>
            <person name="Reverchon S."/>
            <person name="Hugouvieux-Cotte-Pattat N."/>
            <person name="Condemine G."/>
            <person name="Bohin J.P."/>
            <person name="Van Gijsegem F."/>
            <person name="Yang S."/>
            <person name="Franza T."/>
            <person name="Expert D."/>
            <person name="Plunkett G. III"/>
            <person name="San Francisco M.J."/>
            <person name="Charkowski A.O."/>
            <person name="Py B."/>
            <person name="Bell K."/>
            <person name="Rauscher L."/>
            <person name="Rodriguez-Palenzuela P."/>
            <person name="Toussaint A."/>
            <person name="Holeva M.C."/>
            <person name="He S.Y."/>
            <person name="Douet V."/>
            <person name="Boccara M."/>
            <person name="Blanco C."/>
            <person name="Toth I."/>
            <person name="Anderson B.D."/>
            <person name="Biehl B.S."/>
            <person name="Mau B."/>
            <person name="Flynn S.M."/>
            <person name="Barras F."/>
            <person name="Lindeberg M."/>
            <person name="Birch P.R."/>
            <person name="Tsuyumu S."/>
            <person name="Shi X."/>
            <person name="Hibbing M."/>
            <person name="Yap M.N."/>
            <person name="Carpentier M."/>
            <person name="Dassa E."/>
            <person name="Umehara M."/>
            <person name="Kim J.F."/>
            <person name="Rusch M."/>
            <person name="Soni P."/>
            <person name="Mayhew G.F."/>
            <person name="Fouts D.E."/>
            <person name="Gill S.R."/>
            <person name="Blattner F.R."/>
            <person name="Keen N.T."/>
            <person name="Perna N.T."/>
        </authorList>
    </citation>
    <scope>NUCLEOTIDE SEQUENCE [LARGE SCALE GENOMIC DNA]</scope>
    <source>
        <strain evidence="3 4">3937</strain>
    </source>
</reference>